<evidence type="ECO:0000313" key="6">
    <source>
        <dbReference type="EMBL" id="POR46950.1"/>
    </source>
</evidence>
<feature type="chain" id="PRO_5015745815" evidence="4">
    <location>
        <begin position="21"/>
        <end position="530"/>
    </location>
</feature>
<dbReference type="Pfam" id="PF00496">
    <property type="entry name" value="SBP_bac_5"/>
    <property type="match status" value="1"/>
</dbReference>
<evidence type="ECO:0000256" key="2">
    <source>
        <dbReference type="ARBA" id="ARBA00005695"/>
    </source>
</evidence>
<dbReference type="OrthoDB" id="9803988at2"/>
<feature type="signal peptide" evidence="4">
    <location>
        <begin position="1"/>
        <end position="20"/>
    </location>
</feature>
<dbReference type="InterPro" id="IPR039424">
    <property type="entry name" value="SBP_5"/>
</dbReference>
<dbReference type="SUPFAM" id="SSF53850">
    <property type="entry name" value="Periplasmic binding protein-like II"/>
    <property type="match status" value="1"/>
</dbReference>
<dbReference type="CDD" id="cd08502">
    <property type="entry name" value="PBP2_NikA_DppA_OppA_like_16"/>
    <property type="match status" value="1"/>
</dbReference>
<accession>A0A2S4LWW9</accession>
<dbReference type="GO" id="GO:1904680">
    <property type="term" value="F:peptide transmembrane transporter activity"/>
    <property type="evidence" value="ECO:0007669"/>
    <property type="project" value="TreeGrafter"/>
</dbReference>
<dbReference type="AlphaFoldDB" id="A0A2S4LWW9"/>
<keyword evidence="3 4" id="KW-0732">Signal</keyword>
<evidence type="ECO:0000259" key="5">
    <source>
        <dbReference type="Pfam" id="PF00496"/>
    </source>
</evidence>
<dbReference type="EMBL" id="PQFZ01000021">
    <property type="protein sequence ID" value="POR46950.1"/>
    <property type="molecule type" value="Genomic_DNA"/>
</dbReference>
<dbReference type="RefSeq" id="WP_103720803.1">
    <property type="nucleotide sequence ID" value="NZ_PQFZ01000021.1"/>
</dbReference>
<dbReference type="Gene3D" id="3.40.190.10">
    <property type="entry name" value="Periplasmic binding protein-like II"/>
    <property type="match status" value="1"/>
</dbReference>
<evidence type="ECO:0000256" key="3">
    <source>
        <dbReference type="ARBA" id="ARBA00022729"/>
    </source>
</evidence>
<reference evidence="6 7" key="1">
    <citation type="submission" date="2018-01" db="EMBL/GenBank/DDBJ databases">
        <title>Genomic Encyclopedia of Type Strains, Phase III (KMG-III): the genomes of soil and plant-associated and newly described type strains.</title>
        <authorList>
            <person name="Whitman W."/>
        </authorList>
    </citation>
    <scope>NUCLEOTIDE SEQUENCE [LARGE SCALE GENOMIC DNA]</scope>
    <source>
        <strain evidence="6 7">1131</strain>
    </source>
</reference>
<gene>
    <name evidence="6" type="ORF">CYD53_12134</name>
</gene>
<dbReference type="PANTHER" id="PTHR30290:SF38">
    <property type="entry name" value="D,D-DIPEPTIDE-BINDING PERIPLASMIC PROTEIN DDPA-RELATED"/>
    <property type="match status" value="1"/>
</dbReference>
<evidence type="ECO:0000313" key="7">
    <source>
        <dbReference type="Proteomes" id="UP000236919"/>
    </source>
</evidence>
<comment type="similarity">
    <text evidence="2">Belongs to the bacterial solute-binding protein 5 family.</text>
</comment>
<organism evidence="6 7">
    <name type="scientific">Bosea psychrotolerans</name>
    <dbReference type="NCBI Taxonomy" id="1871628"/>
    <lineage>
        <taxon>Bacteria</taxon>
        <taxon>Pseudomonadati</taxon>
        <taxon>Pseudomonadota</taxon>
        <taxon>Alphaproteobacteria</taxon>
        <taxon>Hyphomicrobiales</taxon>
        <taxon>Boseaceae</taxon>
        <taxon>Bosea</taxon>
    </lineage>
</organism>
<evidence type="ECO:0000256" key="4">
    <source>
        <dbReference type="SAM" id="SignalP"/>
    </source>
</evidence>
<name>A0A2S4LWW9_9HYPH</name>
<evidence type="ECO:0000256" key="1">
    <source>
        <dbReference type="ARBA" id="ARBA00004418"/>
    </source>
</evidence>
<feature type="domain" description="Solute-binding protein family 5" evidence="5">
    <location>
        <begin position="73"/>
        <end position="435"/>
    </location>
</feature>
<protein>
    <submittedName>
        <fullName evidence="6">Peptide/nickel transport system substrate-binding protein</fullName>
    </submittedName>
</protein>
<sequence>MKRRHFLLGAGAALAGSRLAAPSIVRAQDAKVLRFVPQADLPNLDAVAGTQLVVRNASLLVFDMLYGVSADLTPKPQMCEGHEVSADGRTWTLKLRAGLKFHDGEPVLTRDVIASINRWMPRDGMGQMIQSRLDALEAVDDRSFRFRLKAPFPKLLYALGKSNTPLLVIMPERIARTDPFTQIKEYVGSGPMAFKRDEWVSGSRAVFQRFAGYQPRQEKSDWLAGGKVMKLDRVEWMTMPDPGTAASALQNGEIDWWENPIADLVPLLAKNRAIKVGIADPLGNVGAMRINHLLPPFNNKLCRQALQWAVSQADYMQAIVGEDTALWKEMPSFFTPGTPLYTEAGAERLKGPRQYDKAKELLKQGGYNGEKVVMLVAADVPITKAQGDVTADMLGRIGVNVDYQSLDWGTVGSRRTSKKAVSEGGWNIFFSWHSGVDCINPAPYKGVSASGDKAWFGWPSNDAVEQNIAAWYDAPDLAAEKKAIEAVNRAGMDDVTFVPTGFFLGHSAWRNALSGVAQAPFPLFWDVSKG</sequence>
<dbReference type="Gene3D" id="3.10.105.10">
    <property type="entry name" value="Dipeptide-binding Protein, Domain 3"/>
    <property type="match status" value="1"/>
</dbReference>
<dbReference type="PANTHER" id="PTHR30290">
    <property type="entry name" value="PERIPLASMIC BINDING COMPONENT OF ABC TRANSPORTER"/>
    <property type="match status" value="1"/>
</dbReference>
<keyword evidence="7" id="KW-1185">Reference proteome</keyword>
<proteinExistence type="inferred from homology"/>
<comment type="subcellular location">
    <subcellularLocation>
        <location evidence="1">Periplasm</location>
    </subcellularLocation>
</comment>
<dbReference type="Proteomes" id="UP000236919">
    <property type="component" value="Unassembled WGS sequence"/>
</dbReference>
<comment type="caution">
    <text evidence="6">The sequence shown here is derived from an EMBL/GenBank/DDBJ whole genome shotgun (WGS) entry which is preliminary data.</text>
</comment>
<dbReference type="GO" id="GO:0015833">
    <property type="term" value="P:peptide transport"/>
    <property type="evidence" value="ECO:0007669"/>
    <property type="project" value="TreeGrafter"/>
</dbReference>
<dbReference type="InterPro" id="IPR000914">
    <property type="entry name" value="SBP_5_dom"/>
</dbReference>